<dbReference type="AlphaFoldDB" id="T1JLJ8"/>
<dbReference type="HOGENOM" id="CLU_977683_0_0_1"/>
<name>T1JLJ8_STRMM</name>
<keyword evidence="2" id="KW-1185">Reference proteome</keyword>
<protein>
    <submittedName>
        <fullName evidence="1">Uncharacterized protein</fullName>
    </submittedName>
</protein>
<dbReference type="eggNOG" id="ENOG502SU19">
    <property type="taxonomic scope" value="Eukaryota"/>
</dbReference>
<organism evidence="1 2">
    <name type="scientific">Strigamia maritima</name>
    <name type="common">European centipede</name>
    <name type="synonym">Geophilus maritimus</name>
    <dbReference type="NCBI Taxonomy" id="126957"/>
    <lineage>
        <taxon>Eukaryota</taxon>
        <taxon>Metazoa</taxon>
        <taxon>Ecdysozoa</taxon>
        <taxon>Arthropoda</taxon>
        <taxon>Myriapoda</taxon>
        <taxon>Chilopoda</taxon>
        <taxon>Pleurostigmophora</taxon>
        <taxon>Geophilomorpha</taxon>
        <taxon>Linotaeniidae</taxon>
        <taxon>Strigamia</taxon>
    </lineage>
</organism>
<evidence type="ECO:0000313" key="1">
    <source>
        <dbReference type="EnsemblMetazoa" id="SMAR014728-PA"/>
    </source>
</evidence>
<dbReference type="EMBL" id="JH431526">
    <property type="status" value="NOT_ANNOTATED_CDS"/>
    <property type="molecule type" value="Genomic_DNA"/>
</dbReference>
<accession>T1JLJ8</accession>
<reference evidence="1" key="2">
    <citation type="submission" date="2015-02" db="UniProtKB">
        <authorList>
            <consortium name="EnsemblMetazoa"/>
        </authorList>
    </citation>
    <scope>IDENTIFICATION</scope>
</reference>
<reference evidence="2" key="1">
    <citation type="submission" date="2011-05" db="EMBL/GenBank/DDBJ databases">
        <authorList>
            <person name="Richards S.R."/>
            <person name="Qu J."/>
            <person name="Jiang H."/>
            <person name="Jhangiani S.N."/>
            <person name="Agravi P."/>
            <person name="Goodspeed R."/>
            <person name="Gross S."/>
            <person name="Mandapat C."/>
            <person name="Jackson L."/>
            <person name="Mathew T."/>
            <person name="Pu L."/>
            <person name="Thornton R."/>
            <person name="Saada N."/>
            <person name="Wilczek-Boney K.B."/>
            <person name="Lee S."/>
            <person name="Kovar C."/>
            <person name="Wu Y."/>
            <person name="Scherer S.E."/>
            <person name="Worley K.C."/>
            <person name="Muzny D.M."/>
            <person name="Gibbs R."/>
        </authorList>
    </citation>
    <scope>NUCLEOTIDE SEQUENCE</scope>
    <source>
        <strain evidence="2">Brora</strain>
    </source>
</reference>
<dbReference type="Proteomes" id="UP000014500">
    <property type="component" value="Unassembled WGS sequence"/>
</dbReference>
<dbReference type="EnsemblMetazoa" id="SMAR014728-RA">
    <property type="protein sequence ID" value="SMAR014728-PA"/>
    <property type="gene ID" value="SMAR014728"/>
</dbReference>
<proteinExistence type="predicted"/>
<evidence type="ECO:0000313" key="2">
    <source>
        <dbReference type="Proteomes" id="UP000014500"/>
    </source>
</evidence>
<sequence>MGIMYEMIGVHVSTMLPPVPDTLFTGVWPGLSESVSRERLGHGVRGHGIRDGRRQHGWTMRMHWIRTAVQRAVWMMHERHLAIVVRIDGPRRSHALLLLPSVAEPNANNLLLELQTVRQRGNFLSRWLRLFVEVALECSFHRHLDARPLLPLSSLRRNLVDAPELQGLEPADGRLTEHVAVERAEREPHVGLREAQLDPPLLELLRELLQVVRRGGVVLAALLVLRVGGRLVVHVSVQHGRMMGHLSPAVRAGQHPVDAVVLQRRRPVRRGHRQVVSRRHARVPS</sequence>